<dbReference type="RefSeq" id="WP_020852257.1">
    <property type="nucleotide sequence ID" value="NZ_CP006697.1"/>
</dbReference>
<evidence type="ECO:0000256" key="1">
    <source>
        <dbReference type="SAM" id="Phobius"/>
    </source>
</evidence>
<organism evidence="2 3">
    <name type="scientific">Xylella fastidiosa subsp. sandyi Ann-1</name>
    <dbReference type="NCBI Taxonomy" id="155920"/>
    <lineage>
        <taxon>Bacteria</taxon>
        <taxon>Pseudomonadati</taxon>
        <taxon>Pseudomonadota</taxon>
        <taxon>Gammaproteobacteria</taxon>
        <taxon>Lysobacterales</taxon>
        <taxon>Lysobacteraceae</taxon>
        <taxon>Xylella</taxon>
    </lineage>
</organism>
<dbReference type="HOGENOM" id="CLU_168815_0_0_6"/>
<evidence type="ECO:0000313" key="3">
    <source>
        <dbReference type="Proteomes" id="UP000027215"/>
    </source>
</evidence>
<protein>
    <recommendedName>
        <fullName evidence="4">Conjugal transfer protein</fullName>
    </recommendedName>
</protein>
<proteinExistence type="predicted"/>
<evidence type="ECO:0008006" key="4">
    <source>
        <dbReference type="Google" id="ProtNLM"/>
    </source>
</evidence>
<reference evidence="2 3" key="1">
    <citation type="submission" date="2013-08" db="EMBL/GenBank/DDBJ databases">
        <title>Xylella fastidiosa sandyi ann1 annotation.</title>
        <authorList>
            <person name="Stouthamer R."/>
            <person name="Nunney L."/>
        </authorList>
    </citation>
    <scope>NUCLEOTIDE SEQUENCE [LARGE SCALE GENOMIC DNA]</scope>
    <source>
        <strain evidence="3">ann-1</strain>
        <plasmid evidence="3">Plasmid unnamed1</plasmid>
    </source>
</reference>
<feature type="transmembrane region" description="Helical" evidence="1">
    <location>
        <begin position="12"/>
        <end position="38"/>
    </location>
</feature>
<feature type="transmembrane region" description="Helical" evidence="1">
    <location>
        <begin position="50"/>
        <end position="72"/>
    </location>
</feature>
<accession>A0A060HE84</accession>
<feature type="transmembrane region" description="Helical" evidence="1">
    <location>
        <begin position="84"/>
        <end position="105"/>
    </location>
</feature>
<geneLocation type="plasmid" evidence="2 3">
    <name>unnamed1</name>
</geneLocation>
<dbReference type="Proteomes" id="UP000027215">
    <property type="component" value="Plasmid unnamed1"/>
</dbReference>
<keyword evidence="1" id="KW-0812">Transmembrane</keyword>
<dbReference type="PATRIC" id="fig|155920.8.peg.3283"/>
<keyword evidence="1" id="KW-0472">Membrane</keyword>
<keyword evidence="2" id="KW-0614">Plasmid</keyword>
<gene>
    <name evidence="2" type="ORF">D934_13885</name>
</gene>
<name>A0A060HE84_XYLFS</name>
<evidence type="ECO:0000313" key="2">
    <source>
        <dbReference type="EMBL" id="AIC11731.1"/>
    </source>
</evidence>
<dbReference type="Pfam" id="PF04956">
    <property type="entry name" value="TrbC"/>
    <property type="match status" value="1"/>
</dbReference>
<sequence length="106" mass="11259">MKHIFNQLVAKYHHVILAIAISTTSSNALASVGGLGGLRRAQTAAENIKTGLYALVGVIAMIYLIYLGVMAFTEKKSWADFGWGVVYVSLVGGAVALGGWAWTLFA</sequence>
<dbReference type="AlphaFoldDB" id="A0A060HE84"/>
<dbReference type="KEGG" id="xfs:D934_13885"/>
<dbReference type="EMBL" id="CP006697">
    <property type="protein sequence ID" value="AIC11731.1"/>
    <property type="molecule type" value="Genomic_DNA"/>
</dbReference>
<dbReference type="InterPro" id="IPR007039">
    <property type="entry name" value="TrbC/VirB2"/>
</dbReference>
<keyword evidence="1" id="KW-1133">Transmembrane helix</keyword>